<dbReference type="Proteomes" id="UP000307968">
    <property type="component" value="Chromosome"/>
</dbReference>
<protein>
    <submittedName>
        <fullName evidence="1">Uncharacterized protein</fullName>
    </submittedName>
</protein>
<proteinExistence type="predicted"/>
<gene>
    <name evidence="1" type="ORF">NCTC12971_03157</name>
</gene>
<evidence type="ECO:0000313" key="1">
    <source>
        <dbReference type="EMBL" id="VTP63460.1"/>
    </source>
</evidence>
<dbReference type="AlphaFoldDB" id="A0A4U9HHB8"/>
<dbReference type="EMBL" id="LR590463">
    <property type="protein sequence ID" value="VTP63460.1"/>
    <property type="molecule type" value="Genomic_DNA"/>
</dbReference>
<organism evidence="1 2">
    <name type="scientific">Serratia rubidaea</name>
    <name type="common">Serratia marinorubra</name>
    <dbReference type="NCBI Taxonomy" id="61652"/>
    <lineage>
        <taxon>Bacteria</taxon>
        <taxon>Pseudomonadati</taxon>
        <taxon>Pseudomonadota</taxon>
        <taxon>Gammaproteobacteria</taxon>
        <taxon>Enterobacterales</taxon>
        <taxon>Yersiniaceae</taxon>
        <taxon>Serratia</taxon>
    </lineage>
</organism>
<accession>A0A4U9HHB8</accession>
<sequence>MLSQRQEMWGVDEKMHKPLTNLINNVSFYMCGY</sequence>
<reference evidence="1 2" key="1">
    <citation type="submission" date="2019-05" db="EMBL/GenBank/DDBJ databases">
        <authorList>
            <consortium name="Pathogen Informatics"/>
        </authorList>
    </citation>
    <scope>NUCLEOTIDE SEQUENCE [LARGE SCALE GENOMIC DNA]</scope>
    <source>
        <strain evidence="1 2">NCTC12971</strain>
    </source>
</reference>
<name>A0A4U9HHB8_SERRU</name>
<evidence type="ECO:0000313" key="2">
    <source>
        <dbReference type="Proteomes" id="UP000307968"/>
    </source>
</evidence>